<dbReference type="Gene3D" id="2.180.10.10">
    <property type="entry name" value="RHS repeat-associated core"/>
    <property type="match status" value="1"/>
</dbReference>
<dbReference type="EMBL" id="PXOT01000018">
    <property type="protein sequence ID" value="PSG92574.1"/>
    <property type="molecule type" value="Genomic_DNA"/>
</dbReference>
<name>A0A2T1NI57_9FLAO</name>
<comment type="caution">
    <text evidence="2">The sequence shown here is derived from an EMBL/GenBank/DDBJ whole genome shotgun (WGS) entry which is preliminary data.</text>
</comment>
<accession>A0A2T1NI57</accession>
<dbReference type="Proteomes" id="UP000238430">
    <property type="component" value="Unassembled WGS sequence"/>
</dbReference>
<keyword evidence="3" id="KW-1185">Reference proteome</keyword>
<organism evidence="2 3">
    <name type="scientific">Mesoflavibacter zeaxanthinifaciens subsp. sabulilitoris</name>
    <dbReference type="NCBI Taxonomy" id="1520893"/>
    <lineage>
        <taxon>Bacteria</taxon>
        <taxon>Pseudomonadati</taxon>
        <taxon>Bacteroidota</taxon>
        <taxon>Flavobacteriia</taxon>
        <taxon>Flavobacteriales</taxon>
        <taxon>Flavobacteriaceae</taxon>
        <taxon>Mesoflavibacter</taxon>
    </lineage>
</organism>
<gene>
    <name evidence="2" type="ORF">C7H61_03780</name>
</gene>
<protein>
    <recommendedName>
        <fullName evidence="4">YD repeat-containing protein</fullName>
    </recommendedName>
</protein>
<sequence length="336" mass="39268">MNKINKILFTAVLLGFQSLSFAQSLPDISNIDYGFTQKVTKVKAISYNLNKEPIKTTVYHFNKNGFIKEHHIENLKNKSWQKTKSYYKNDRLYKRVFKYSNTKKNKKHSYTYNASGQLIKETITHKNGESNNIVYDYKNNKLHQIKSDINNSKTTYFYSIKGNLYKAIKTQKGQNEIEQNINYLYLEGKEITSYVSLNSNVLVTTYLNDFTLQFDLNENEFAINKLQKGIKRFNEEAPKDNLPFSLRSYSNQTAQFYSKNKDKLKHSKIVFFDYVTDDQKNKITYAKADVNVQTETIASIQFYKTSLTNGTVVGETKFNDKVLEKFKDIHQSLNQL</sequence>
<proteinExistence type="predicted"/>
<reference evidence="2 3" key="1">
    <citation type="submission" date="2018-03" db="EMBL/GenBank/DDBJ databases">
        <title>Mesoflavibacter sp. HG37 and Mesoflavibacter sp. HG96 sp.nov., two marine bacteria isolated from seawater of Western Pacific Ocean.</title>
        <authorList>
            <person name="Cheng H."/>
            <person name="Wu Y.-H."/>
            <person name="Guo L.-L."/>
            <person name="Xu X.-W."/>
        </authorList>
    </citation>
    <scope>NUCLEOTIDE SEQUENCE [LARGE SCALE GENOMIC DNA]</scope>
    <source>
        <strain evidence="2 3">KCTC 42117</strain>
    </source>
</reference>
<evidence type="ECO:0008006" key="4">
    <source>
        <dbReference type="Google" id="ProtNLM"/>
    </source>
</evidence>
<evidence type="ECO:0000313" key="3">
    <source>
        <dbReference type="Proteomes" id="UP000238430"/>
    </source>
</evidence>
<feature type="chain" id="PRO_5015654676" description="YD repeat-containing protein" evidence="1">
    <location>
        <begin position="23"/>
        <end position="336"/>
    </location>
</feature>
<evidence type="ECO:0000256" key="1">
    <source>
        <dbReference type="SAM" id="SignalP"/>
    </source>
</evidence>
<feature type="signal peptide" evidence="1">
    <location>
        <begin position="1"/>
        <end position="22"/>
    </location>
</feature>
<dbReference type="OrthoDB" id="1420378at2"/>
<keyword evidence="1" id="KW-0732">Signal</keyword>
<evidence type="ECO:0000313" key="2">
    <source>
        <dbReference type="EMBL" id="PSG92574.1"/>
    </source>
</evidence>
<dbReference type="AlphaFoldDB" id="A0A2T1NI57"/>
<dbReference type="RefSeq" id="WP_106677261.1">
    <property type="nucleotide sequence ID" value="NZ_JACHWV010000005.1"/>
</dbReference>